<dbReference type="AlphaFoldDB" id="A0A0C9TTN8"/>
<gene>
    <name evidence="2" type="ORF">M422DRAFT_52338</name>
</gene>
<dbReference type="Proteomes" id="UP000054279">
    <property type="component" value="Unassembled WGS sequence"/>
</dbReference>
<dbReference type="EMBL" id="KN837209">
    <property type="protein sequence ID" value="KIJ33723.1"/>
    <property type="molecule type" value="Genomic_DNA"/>
</dbReference>
<evidence type="ECO:0000256" key="1">
    <source>
        <dbReference type="SAM" id="Phobius"/>
    </source>
</evidence>
<keyword evidence="1" id="KW-0472">Membrane</keyword>
<keyword evidence="3" id="KW-1185">Reference proteome</keyword>
<evidence type="ECO:0000313" key="3">
    <source>
        <dbReference type="Proteomes" id="UP000054279"/>
    </source>
</evidence>
<protein>
    <submittedName>
        <fullName evidence="2">Uncharacterized protein</fullName>
    </submittedName>
</protein>
<dbReference type="HOGENOM" id="CLU_1620113_0_0_1"/>
<evidence type="ECO:0000313" key="2">
    <source>
        <dbReference type="EMBL" id="KIJ33723.1"/>
    </source>
</evidence>
<keyword evidence="1" id="KW-1133">Transmembrane helix</keyword>
<proteinExistence type="predicted"/>
<name>A0A0C9TTN8_SPHS4</name>
<keyword evidence="1" id="KW-0812">Transmembrane</keyword>
<accession>A0A0C9TTN8</accession>
<organism evidence="2 3">
    <name type="scientific">Sphaerobolus stellatus (strain SS14)</name>
    <dbReference type="NCBI Taxonomy" id="990650"/>
    <lineage>
        <taxon>Eukaryota</taxon>
        <taxon>Fungi</taxon>
        <taxon>Dikarya</taxon>
        <taxon>Basidiomycota</taxon>
        <taxon>Agaricomycotina</taxon>
        <taxon>Agaricomycetes</taxon>
        <taxon>Phallomycetidae</taxon>
        <taxon>Geastrales</taxon>
        <taxon>Sphaerobolaceae</taxon>
        <taxon>Sphaerobolus</taxon>
    </lineage>
</organism>
<reference evidence="2 3" key="1">
    <citation type="submission" date="2014-06" db="EMBL/GenBank/DDBJ databases">
        <title>Evolutionary Origins and Diversification of the Mycorrhizal Mutualists.</title>
        <authorList>
            <consortium name="DOE Joint Genome Institute"/>
            <consortium name="Mycorrhizal Genomics Consortium"/>
            <person name="Kohler A."/>
            <person name="Kuo A."/>
            <person name="Nagy L.G."/>
            <person name="Floudas D."/>
            <person name="Copeland A."/>
            <person name="Barry K.W."/>
            <person name="Cichocki N."/>
            <person name="Veneault-Fourrey C."/>
            <person name="LaButti K."/>
            <person name="Lindquist E.A."/>
            <person name="Lipzen A."/>
            <person name="Lundell T."/>
            <person name="Morin E."/>
            <person name="Murat C."/>
            <person name="Riley R."/>
            <person name="Ohm R."/>
            <person name="Sun H."/>
            <person name="Tunlid A."/>
            <person name="Henrissat B."/>
            <person name="Grigoriev I.V."/>
            <person name="Hibbett D.S."/>
            <person name="Martin F."/>
        </authorList>
    </citation>
    <scope>NUCLEOTIDE SEQUENCE [LARGE SCALE GENOMIC DNA]</scope>
    <source>
        <strain evidence="2 3">SS14</strain>
    </source>
</reference>
<feature type="transmembrane region" description="Helical" evidence="1">
    <location>
        <begin position="20"/>
        <end position="40"/>
    </location>
</feature>
<sequence>MSVPTANLQDDRTCQFELSIGWSASILVAFISTSSIIVFTDVEGSSVELKPGLPNQLTITRPRHVRSVSEKEQKFTIKLQDEKRKFQLHTREDNGKSPEGFYLSFGDGNDAAQLTSSVARLRFSFSLLLIHNQSAAWLFMSSDPEVLYQLDKLMIRSHTFKLIR</sequence>